<dbReference type="PANTHER" id="PTHR33371">
    <property type="entry name" value="INTERMEMBRANE PHOSPHOLIPID TRANSPORT SYSTEM BINDING PROTEIN MLAD-RELATED"/>
    <property type="match status" value="1"/>
</dbReference>
<dbReference type="InterPro" id="IPR024516">
    <property type="entry name" value="Mce_C"/>
</dbReference>
<dbReference type="NCBIfam" id="TIGR00996">
    <property type="entry name" value="Mtu_fam_mce"/>
    <property type="match status" value="1"/>
</dbReference>
<dbReference type="OrthoDB" id="9774928at2"/>
<feature type="domain" description="Mce/MlaD" evidence="1">
    <location>
        <begin position="37"/>
        <end position="112"/>
    </location>
</feature>
<dbReference type="EMBL" id="PSZC01000013">
    <property type="protein sequence ID" value="PPJ36684.1"/>
    <property type="molecule type" value="Genomic_DNA"/>
</dbReference>
<organism evidence="3 4">
    <name type="scientific">Nocardia nova</name>
    <dbReference type="NCBI Taxonomy" id="37330"/>
    <lineage>
        <taxon>Bacteria</taxon>
        <taxon>Bacillati</taxon>
        <taxon>Actinomycetota</taxon>
        <taxon>Actinomycetes</taxon>
        <taxon>Mycobacteriales</taxon>
        <taxon>Nocardiaceae</taxon>
        <taxon>Nocardia</taxon>
    </lineage>
</organism>
<evidence type="ECO:0000259" key="1">
    <source>
        <dbReference type="Pfam" id="PF02470"/>
    </source>
</evidence>
<reference evidence="3 4" key="1">
    <citation type="submission" date="2018-02" db="EMBL/GenBank/DDBJ databases">
        <title>8 Nocardia nova and 1 Nocardia cyriacigeorgica strain used for evolution to TMP-SMX.</title>
        <authorList>
            <person name="Mehta H."/>
            <person name="Weng J."/>
            <person name="Shamoo Y."/>
        </authorList>
    </citation>
    <scope>NUCLEOTIDE SEQUENCE [LARGE SCALE GENOMIC DNA]</scope>
    <source>
        <strain evidence="3 4">MDA3139</strain>
    </source>
</reference>
<protein>
    <submittedName>
        <fullName evidence="3">Mammalian cell entry protein</fullName>
    </submittedName>
</protein>
<accession>A0A2S6AN88</accession>
<dbReference type="PANTHER" id="PTHR33371:SF15">
    <property type="entry name" value="LIPOPROTEIN LPRN"/>
    <property type="match status" value="1"/>
</dbReference>
<gene>
    <name evidence="3" type="ORF">C5E45_19315</name>
</gene>
<dbReference type="InterPro" id="IPR003399">
    <property type="entry name" value="Mce/MlaD"/>
</dbReference>
<dbReference type="Pfam" id="PF11887">
    <property type="entry name" value="Mce4_CUP1"/>
    <property type="match status" value="1"/>
</dbReference>
<dbReference type="Proteomes" id="UP000239874">
    <property type="component" value="Unassembled WGS sequence"/>
</dbReference>
<dbReference type="AlphaFoldDB" id="A0A2S6AN88"/>
<feature type="domain" description="Mammalian cell entry C-terminal" evidence="2">
    <location>
        <begin position="120"/>
        <end position="292"/>
    </location>
</feature>
<sequence>MVTGVLATVVMTTVSGCGWRGLNSLPLPGTAGGGPGSYEIRAQLPDVVSVQQNSRVRVGDVTVGNVTKVEREDWHALVTMRLNGDVHLPANATAKVGQTSLLGSMHIELAPPVGEPPTGELKQGSLIPLDHAGDYPTTEQTLASLSVVLNGGGLGQLQEINQTLAKALSGRENDVRGLLGQLDTFLADLTKQSDDIIAATASLDRLTGQIAAQKPVLETALTSIPQALAVLADQRHQIADAVVGIGNFSAIAADAVNQSKDALVQNLQNLVPVLDSLADAGPAMTRSLSYLATYPWPKETLSKWIRGDYANLTGIIDLTMSRLDSSLFVGTPLEGRLTGLEAVLGRTVGVKPSPATRGNPLTFPYHGGP</sequence>
<evidence type="ECO:0000259" key="2">
    <source>
        <dbReference type="Pfam" id="PF11887"/>
    </source>
</evidence>
<name>A0A2S6AN88_9NOCA</name>
<dbReference type="InterPro" id="IPR052336">
    <property type="entry name" value="MlaD_Phospholipid_Transporter"/>
</dbReference>
<evidence type="ECO:0000313" key="3">
    <source>
        <dbReference type="EMBL" id="PPJ36684.1"/>
    </source>
</evidence>
<dbReference type="InterPro" id="IPR005693">
    <property type="entry name" value="Mce"/>
</dbReference>
<comment type="caution">
    <text evidence="3">The sequence shown here is derived from an EMBL/GenBank/DDBJ whole genome shotgun (WGS) entry which is preliminary data.</text>
</comment>
<dbReference type="GO" id="GO:0005576">
    <property type="term" value="C:extracellular region"/>
    <property type="evidence" value="ECO:0007669"/>
    <property type="project" value="TreeGrafter"/>
</dbReference>
<dbReference type="Pfam" id="PF02470">
    <property type="entry name" value="MlaD"/>
    <property type="match status" value="1"/>
</dbReference>
<proteinExistence type="predicted"/>
<evidence type="ECO:0000313" key="4">
    <source>
        <dbReference type="Proteomes" id="UP000239874"/>
    </source>
</evidence>